<keyword evidence="2" id="KW-1185">Reference proteome</keyword>
<accession>A0A6M4PPX8</accession>
<organism evidence="1 2">
    <name type="scientific">Streptomyces argyrophylli</name>
    <dbReference type="NCBI Taxonomy" id="2726118"/>
    <lineage>
        <taxon>Bacteria</taxon>
        <taxon>Bacillati</taxon>
        <taxon>Actinomycetota</taxon>
        <taxon>Actinomycetes</taxon>
        <taxon>Kitasatosporales</taxon>
        <taxon>Streptomycetaceae</taxon>
        <taxon>Streptomyces</taxon>
    </lineage>
</organism>
<evidence type="ECO:0000313" key="2">
    <source>
        <dbReference type="Proteomes" id="UP000502641"/>
    </source>
</evidence>
<protein>
    <submittedName>
        <fullName evidence="1">Uncharacterized protein</fullName>
    </submittedName>
</protein>
<reference evidence="1 2" key="1">
    <citation type="submission" date="2020-05" db="EMBL/GenBank/DDBJ databases">
        <authorList>
            <person name="Li K."/>
        </authorList>
    </citation>
    <scope>NUCLEOTIDE SEQUENCE [LARGE SCALE GENOMIC DNA]</scope>
    <source>
        <strain evidence="2">jing01</strain>
    </source>
</reference>
<dbReference type="RefSeq" id="WP_171158536.1">
    <property type="nucleotide sequence ID" value="NZ_CP053189.1"/>
</dbReference>
<evidence type="ECO:0000313" key="1">
    <source>
        <dbReference type="EMBL" id="QJS13208.1"/>
    </source>
</evidence>
<sequence>MATKAAARSLRQAGQEWLLSCTPHPTAALRAWDQEELLPIPTGAHWRAVEAHLLPSVHAMKRIGSERLGPVLVDVEADRAWWLLPPTLGDELDDVRPLLVRPVGWALGCPPVLYSVGGRGWLERPDGTGRLTDPVLLGAAFGPGGARTEAETHV</sequence>
<dbReference type="KEGG" id="sarg:HKX69_29980"/>
<dbReference type="AlphaFoldDB" id="A0A6M4PPX8"/>
<dbReference type="Proteomes" id="UP000502641">
    <property type="component" value="Chromosome"/>
</dbReference>
<gene>
    <name evidence="1" type="ORF">HKX69_29980</name>
</gene>
<dbReference type="EMBL" id="CP053189">
    <property type="protein sequence ID" value="QJS13208.1"/>
    <property type="molecule type" value="Genomic_DNA"/>
</dbReference>
<proteinExistence type="predicted"/>
<name>A0A6M4PPX8_9ACTN</name>